<name>A0A846XEA4_9NOCA</name>
<accession>A0A846XEA4</accession>
<evidence type="ECO:0000313" key="6">
    <source>
        <dbReference type="EMBL" id="NKY33056.1"/>
    </source>
</evidence>
<dbReference type="Pfam" id="PF09084">
    <property type="entry name" value="NMT1"/>
    <property type="match status" value="1"/>
</dbReference>
<feature type="chain" id="PRO_5032397507" evidence="4">
    <location>
        <begin position="28"/>
        <end position="348"/>
    </location>
</feature>
<evidence type="ECO:0000313" key="7">
    <source>
        <dbReference type="Proteomes" id="UP000565715"/>
    </source>
</evidence>
<dbReference type="RefSeq" id="WP_068048293.1">
    <property type="nucleotide sequence ID" value="NZ_JAAXOO010000002.1"/>
</dbReference>
<dbReference type="InterPro" id="IPR015168">
    <property type="entry name" value="SsuA/THI5"/>
</dbReference>
<evidence type="ECO:0000256" key="4">
    <source>
        <dbReference type="SAM" id="SignalP"/>
    </source>
</evidence>
<dbReference type="PANTHER" id="PTHR30024:SF47">
    <property type="entry name" value="TAURINE-BINDING PERIPLASMIC PROTEIN"/>
    <property type="match status" value="1"/>
</dbReference>
<dbReference type="SUPFAM" id="SSF53850">
    <property type="entry name" value="Periplasmic binding protein-like II"/>
    <property type="match status" value="1"/>
</dbReference>
<proteinExistence type="inferred from homology"/>
<evidence type="ECO:0000259" key="5">
    <source>
        <dbReference type="Pfam" id="PF09084"/>
    </source>
</evidence>
<keyword evidence="7" id="KW-1185">Reference proteome</keyword>
<evidence type="ECO:0000256" key="1">
    <source>
        <dbReference type="ARBA" id="ARBA00004418"/>
    </source>
</evidence>
<dbReference type="Proteomes" id="UP000565715">
    <property type="component" value="Unassembled WGS sequence"/>
</dbReference>
<gene>
    <name evidence="6" type="ORF">HGA13_08230</name>
</gene>
<dbReference type="PANTHER" id="PTHR30024">
    <property type="entry name" value="ALIPHATIC SULFONATES-BINDING PROTEIN-RELATED"/>
    <property type="match status" value="1"/>
</dbReference>
<dbReference type="Gene3D" id="3.40.190.10">
    <property type="entry name" value="Periplasmic binding protein-like II"/>
    <property type="match status" value="2"/>
</dbReference>
<keyword evidence="3 4" id="KW-0732">Signal</keyword>
<reference evidence="6 7" key="1">
    <citation type="submission" date="2020-04" db="EMBL/GenBank/DDBJ databases">
        <title>MicrobeNet Type strains.</title>
        <authorList>
            <person name="Nicholson A.C."/>
        </authorList>
    </citation>
    <scope>NUCLEOTIDE SEQUENCE [LARGE SCALE GENOMIC DNA]</scope>
    <source>
        <strain evidence="6 7">DSM 45078</strain>
    </source>
</reference>
<evidence type="ECO:0000256" key="3">
    <source>
        <dbReference type="ARBA" id="ARBA00022729"/>
    </source>
</evidence>
<comment type="subcellular location">
    <subcellularLocation>
        <location evidence="1">Periplasm</location>
    </subcellularLocation>
</comment>
<evidence type="ECO:0000256" key="2">
    <source>
        <dbReference type="ARBA" id="ARBA00010742"/>
    </source>
</evidence>
<comment type="caution">
    <text evidence="6">The sequence shown here is derived from an EMBL/GenBank/DDBJ whole genome shotgun (WGS) entry which is preliminary data.</text>
</comment>
<sequence length="348" mass="36518">MKFSTLRRRTRSLTVGAVAAMMVAALAACSGPGSGTGGSGGTLVIAEPAHSLGYLPLYVARHEGFFDEAGPGVEIITLQGGGAHTNAVLTGQAWGFIGGPEHNAFAAARGGGTALKSIVNVVNRGNVYLVADEGQDYTGDLASFLRGKKIATGAAGGTPHSITMYLLAQHGLENGKDVTLIESADPSAALAAIQRDQADIAVTSEPVLGQGITQGIWGEPFYNVPLELGPYAYSTINVREQSLTEDPEAAKSFIRALRKGLELIQRDPEAAIRIAEAEFPTMDKTVLVETVERAIADELWEWTGAITPDSVETNLSVVRAAGILEDSADPVGFDDVVDIGLWEEVTNE</sequence>
<protein>
    <submittedName>
        <fullName evidence="6">ABC transporter substrate-binding protein</fullName>
    </submittedName>
</protein>
<dbReference type="EMBL" id="JAAXOO010000002">
    <property type="protein sequence ID" value="NKY33056.1"/>
    <property type="molecule type" value="Genomic_DNA"/>
</dbReference>
<feature type="signal peptide" evidence="4">
    <location>
        <begin position="1"/>
        <end position="27"/>
    </location>
</feature>
<comment type="similarity">
    <text evidence="2">Belongs to the bacterial solute-binding protein SsuA/TauA family.</text>
</comment>
<feature type="domain" description="SsuA/THI5-like" evidence="5">
    <location>
        <begin position="55"/>
        <end position="271"/>
    </location>
</feature>
<organism evidence="6 7">
    <name type="scientific">Nocardia speluncae</name>
    <dbReference type="NCBI Taxonomy" id="419477"/>
    <lineage>
        <taxon>Bacteria</taxon>
        <taxon>Bacillati</taxon>
        <taxon>Actinomycetota</taxon>
        <taxon>Actinomycetes</taxon>
        <taxon>Mycobacteriales</taxon>
        <taxon>Nocardiaceae</taxon>
        <taxon>Nocardia</taxon>
    </lineage>
</organism>
<dbReference type="GO" id="GO:0042597">
    <property type="term" value="C:periplasmic space"/>
    <property type="evidence" value="ECO:0007669"/>
    <property type="project" value="UniProtKB-SubCell"/>
</dbReference>
<dbReference type="AlphaFoldDB" id="A0A846XEA4"/>
<dbReference type="PROSITE" id="PS51257">
    <property type="entry name" value="PROKAR_LIPOPROTEIN"/>
    <property type="match status" value="1"/>
</dbReference>